<protein>
    <submittedName>
        <fullName evidence="9">Lipoprotein Spr</fullName>
    </submittedName>
</protein>
<proteinExistence type="inferred from homology"/>
<keyword evidence="10" id="KW-1185">Reference proteome</keyword>
<dbReference type="Proteomes" id="UP000199705">
    <property type="component" value="Unassembled WGS sequence"/>
</dbReference>
<reference evidence="10" key="1">
    <citation type="submission" date="2016-10" db="EMBL/GenBank/DDBJ databases">
        <authorList>
            <person name="Varghese N."/>
            <person name="Submissions S."/>
        </authorList>
    </citation>
    <scope>NUCLEOTIDE SEQUENCE [LARGE SCALE GENOMIC DNA]</scope>
    <source>
        <strain evidence="10">Gh-67</strain>
    </source>
</reference>
<feature type="domain" description="NlpC/P60" evidence="8">
    <location>
        <begin position="53"/>
        <end position="174"/>
    </location>
</feature>
<sequence>MKKFALAIALLFSVVASQAQTKSAQSTSDDSKDDQESLGKAYFSQIMGVALSATSNMKLFHFVYDWIGTPYHFGGSSRRGIDCSAFTKELYSEVFNLDIKRNSRDIFSMVNPVGKDELKEGDLVFFKIHSRSISHVGIYLGNNKFAHASSRGVAISSLDDAYYSRFFYKGGRLLASFKDEFKGSASTGSNDMGDDVDESKN</sequence>
<keyword evidence="4" id="KW-0378">Hydrolase</keyword>
<keyword evidence="3 7" id="KW-0732">Signal</keyword>
<dbReference type="PANTHER" id="PTHR47360">
    <property type="entry name" value="MUREIN DD-ENDOPEPTIDASE MEPS/MUREIN LD-CARBOXYPEPTIDASE"/>
    <property type="match status" value="1"/>
</dbReference>
<dbReference type="Gene3D" id="3.90.1720.10">
    <property type="entry name" value="endopeptidase domain like (from Nostoc punctiforme)"/>
    <property type="match status" value="1"/>
</dbReference>
<evidence type="ECO:0000256" key="2">
    <source>
        <dbReference type="ARBA" id="ARBA00022670"/>
    </source>
</evidence>
<dbReference type="InterPro" id="IPR000064">
    <property type="entry name" value="NLP_P60_dom"/>
</dbReference>
<evidence type="ECO:0000313" key="10">
    <source>
        <dbReference type="Proteomes" id="UP000199705"/>
    </source>
</evidence>
<evidence type="ECO:0000256" key="1">
    <source>
        <dbReference type="ARBA" id="ARBA00007074"/>
    </source>
</evidence>
<feature type="compositionally biased region" description="Acidic residues" evidence="6">
    <location>
        <begin position="192"/>
        <end position="201"/>
    </location>
</feature>
<evidence type="ECO:0000259" key="8">
    <source>
        <dbReference type="PROSITE" id="PS51935"/>
    </source>
</evidence>
<dbReference type="RefSeq" id="WP_091167357.1">
    <property type="nucleotide sequence ID" value="NZ_FNCG01000005.1"/>
</dbReference>
<evidence type="ECO:0000313" key="9">
    <source>
        <dbReference type="EMBL" id="SDG87912.1"/>
    </source>
</evidence>
<dbReference type="PROSITE" id="PS51935">
    <property type="entry name" value="NLPC_P60"/>
    <property type="match status" value="1"/>
</dbReference>
<dbReference type="SUPFAM" id="SSF54001">
    <property type="entry name" value="Cysteine proteinases"/>
    <property type="match status" value="1"/>
</dbReference>
<dbReference type="PANTHER" id="PTHR47360:SF1">
    <property type="entry name" value="ENDOPEPTIDASE NLPC-RELATED"/>
    <property type="match status" value="1"/>
</dbReference>
<feature type="region of interest" description="Disordered" evidence="6">
    <location>
        <begin position="182"/>
        <end position="201"/>
    </location>
</feature>
<accession>A0A1G7XUQ3</accession>
<dbReference type="AlphaFoldDB" id="A0A1G7XUQ3"/>
<dbReference type="InterPro" id="IPR038765">
    <property type="entry name" value="Papain-like_cys_pep_sf"/>
</dbReference>
<dbReference type="GO" id="GO:0006508">
    <property type="term" value="P:proteolysis"/>
    <property type="evidence" value="ECO:0007669"/>
    <property type="project" value="UniProtKB-KW"/>
</dbReference>
<keyword evidence="2" id="KW-0645">Protease</keyword>
<dbReference type="EMBL" id="FNCG01000005">
    <property type="protein sequence ID" value="SDG87912.1"/>
    <property type="molecule type" value="Genomic_DNA"/>
</dbReference>
<organism evidence="9 10">
    <name type="scientific">Mucilaginibacter gossypii</name>
    <dbReference type="NCBI Taxonomy" id="551996"/>
    <lineage>
        <taxon>Bacteria</taxon>
        <taxon>Pseudomonadati</taxon>
        <taxon>Bacteroidota</taxon>
        <taxon>Sphingobacteriia</taxon>
        <taxon>Sphingobacteriales</taxon>
        <taxon>Sphingobacteriaceae</taxon>
        <taxon>Mucilaginibacter</taxon>
    </lineage>
</organism>
<dbReference type="STRING" id="551996.SAMN05192573_105179"/>
<dbReference type="Pfam" id="PF00877">
    <property type="entry name" value="NLPC_P60"/>
    <property type="match status" value="1"/>
</dbReference>
<keyword evidence="9" id="KW-0449">Lipoprotein</keyword>
<evidence type="ECO:0000256" key="7">
    <source>
        <dbReference type="SAM" id="SignalP"/>
    </source>
</evidence>
<comment type="similarity">
    <text evidence="1">Belongs to the peptidase C40 family.</text>
</comment>
<dbReference type="GO" id="GO:0008234">
    <property type="term" value="F:cysteine-type peptidase activity"/>
    <property type="evidence" value="ECO:0007669"/>
    <property type="project" value="UniProtKB-KW"/>
</dbReference>
<gene>
    <name evidence="9" type="ORF">SAMN05192573_105179</name>
</gene>
<evidence type="ECO:0000256" key="5">
    <source>
        <dbReference type="ARBA" id="ARBA00022807"/>
    </source>
</evidence>
<feature type="chain" id="PRO_5011506605" evidence="7">
    <location>
        <begin position="20"/>
        <end position="201"/>
    </location>
</feature>
<feature type="signal peptide" evidence="7">
    <location>
        <begin position="1"/>
        <end position="19"/>
    </location>
</feature>
<evidence type="ECO:0000256" key="3">
    <source>
        <dbReference type="ARBA" id="ARBA00022729"/>
    </source>
</evidence>
<keyword evidence="5" id="KW-0788">Thiol protease</keyword>
<evidence type="ECO:0000256" key="6">
    <source>
        <dbReference type="SAM" id="MobiDB-lite"/>
    </source>
</evidence>
<evidence type="ECO:0000256" key="4">
    <source>
        <dbReference type="ARBA" id="ARBA00022801"/>
    </source>
</evidence>
<dbReference type="InterPro" id="IPR052062">
    <property type="entry name" value="Murein_DD/LD_carboxypeptidase"/>
</dbReference>
<name>A0A1G7XUQ3_9SPHI</name>